<comment type="caution">
    <text evidence="4">The sequence shown here is derived from an EMBL/GenBank/DDBJ whole genome shotgun (WGS) entry which is preliminary data.</text>
</comment>
<keyword evidence="1" id="KW-0677">Repeat</keyword>
<dbReference type="EMBL" id="JARAOO010000004">
    <property type="protein sequence ID" value="KAJ7973613.1"/>
    <property type="molecule type" value="Genomic_DNA"/>
</dbReference>
<accession>A0AAD7VFC7</accession>
<dbReference type="GO" id="GO:0001682">
    <property type="term" value="P:tRNA 5'-leader removal"/>
    <property type="evidence" value="ECO:0007669"/>
    <property type="project" value="TreeGrafter"/>
</dbReference>
<dbReference type="InterPro" id="IPR033443">
    <property type="entry name" value="PROP1-like_PPR_dom"/>
</dbReference>
<dbReference type="KEGG" id="qsa:O6P43_011315"/>
<feature type="region of interest" description="Disordered" evidence="2">
    <location>
        <begin position="84"/>
        <end position="103"/>
    </location>
</feature>
<proteinExistence type="predicted"/>
<feature type="domain" description="PROP1-like PPR" evidence="3">
    <location>
        <begin position="119"/>
        <end position="202"/>
    </location>
</feature>
<dbReference type="PANTHER" id="PTHR13547">
    <property type="match status" value="1"/>
</dbReference>
<gene>
    <name evidence="4" type="ORF">O6P43_011315</name>
</gene>
<dbReference type="Gene3D" id="1.25.40.10">
    <property type="entry name" value="Tetratricopeptide repeat domain"/>
    <property type="match status" value="1"/>
</dbReference>
<dbReference type="InterPro" id="IPR011990">
    <property type="entry name" value="TPR-like_helical_dom_sf"/>
</dbReference>
<dbReference type="GO" id="GO:0004526">
    <property type="term" value="F:ribonuclease P activity"/>
    <property type="evidence" value="ECO:0007669"/>
    <property type="project" value="TreeGrafter"/>
</dbReference>
<evidence type="ECO:0000259" key="3">
    <source>
        <dbReference type="Pfam" id="PF17177"/>
    </source>
</evidence>
<dbReference type="Proteomes" id="UP001163823">
    <property type="component" value="Chromosome 4"/>
</dbReference>
<dbReference type="AlphaFoldDB" id="A0AAD7VFC7"/>
<name>A0AAD7VFC7_QUISA</name>
<evidence type="ECO:0000256" key="2">
    <source>
        <dbReference type="SAM" id="MobiDB-lite"/>
    </source>
</evidence>
<protein>
    <submittedName>
        <fullName evidence="4">Proteinaceous RNase P 1, chloroplastic/mitochondrial-like</fullName>
    </submittedName>
</protein>
<organism evidence="4 5">
    <name type="scientific">Quillaja saponaria</name>
    <name type="common">Soap bark tree</name>
    <dbReference type="NCBI Taxonomy" id="32244"/>
    <lineage>
        <taxon>Eukaryota</taxon>
        <taxon>Viridiplantae</taxon>
        <taxon>Streptophyta</taxon>
        <taxon>Embryophyta</taxon>
        <taxon>Tracheophyta</taxon>
        <taxon>Spermatophyta</taxon>
        <taxon>Magnoliopsida</taxon>
        <taxon>eudicotyledons</taxon>
        <taxon>Gunneridae</taxon>
        <taxon>Pentapetalae</taxon>
        <taxon>rosids</taxon>
        <taxon>fabids</taxon>
        <taxon>Fabales</taxon>
        <taxon>Quillajaceae</taxon>
        <taxon>Quillaja</taxon>
    </lineage>
</organism>
<dbReference type="Pfam" id="PF17177">
    <property type="entry name" value="PPR_long"/>
    <property type="match status" value="1"/>
</dbReference>
<evidence type="ECO:0000256" key="1">
    <source>
        <dbReference type="ARBA" id="ARBA00022737"/>
    </source>
</evidence>
<keyword evidence="5" id="KW-1185">Reference proteome</keyword>
<dbReference type="PANTHER" id="PTHR13547:SF1">
    <property type="entry name" value="MITOCHONDRIAL RIBONUCLEASE P CATALYTIC SUBUNIT"/>
    <property type="match status" value="1"/>
</dbReference>
<evidence type="ECO:0000313" key="4">
    <source>
        <dbReference type="EMBL" id="KAJ7973613.1"/>
    </source>
</evidence>
<sequence length="215" mass="23892">MLLGSSFVPSPGAIPLFSFCTRYPFLRVCWDSCRAFSPVVRCHTSFIIKPVLNRISVSGFSLNRTAYMSTSAFPASLSIHESSTSSASKVSNKSKKKARQESPEALLRHKLNMDVRDAHVLNLGLKRGFEIFQQMINEKVSPNEATFTSAARLAIAKEDPEMAFELVKQMKRFDIPPKLRSYGPALFGFCKKGEADKAYDVDTPHGFIRGCCRGA</sequence>
<evidence type="ECO:0000313" key="5">
    <source>
        <dbReference type="Proteomes" id="UP001163823"/>
    </source>
</evidence>
<reference evidence="4" key="1">
    <citation type="journal article" date="2023" name="Science">
        <title>Elucidation of the pathway for biosynthesis of saponin adjuvants from the soapbark tree.</title>
        <authorList>
            <person name="Reed J."/>
            <person name="Orme A."/>
            <person name="El-Demerdash A."/>
            <person name="Owen C."/>
            <person name="Martin L.B.B."/>
            <person name="Misra R.C."/>
            <person name="Kikuchi S."/>
            <person name="Rejzek M."/>
            <person name="Martin A.C."/>
            <person name="Harkess A."/>
            <person name="Leebens-Mack J."/>
            <person name="Louveau T."/>
            <person name="Stephenson M.J."/>
            <person name="Osbourn A."/>
        </authorList>
    </citation>
    <scope>NUCLEOTIDE SEQUENCE</scope>
    <source>
        <strain evidence="4">S10</strain>
    </source>
</reference>